<accession>A0AAV4R4Y3</accession>
<name>A0AAV4R4Y3_CAEEX</name>
<comment type="caution">
    <text evidence="1">The sequence shown here is derived from an EMBL/GenBank/DDBJ whole genome shotgun (WGS) entry which is preliminary data.</text>
</comment>
<proteinExistence type="predicted"/>
<keyword evidence="2" id="KW-1185">Reference proteome</keyword>
<dbReference type="EMBL" id="BPLR01007385">
    <property type="protein sequence ID" value="GIY16477.1"/>
    <property type="molecule type" value="Genomic_DNA"/>
</dbReference>
<evidence type="ECO:0000313" key="2">
    <source>
        <dbReference type="Proteomes" id="UP001054945"/>
    </source>
</evidence>
<organism evidence="1 2">
    <name type="scientific">Caerostris extrusa</name>
    <name type="common">Bark spider</name>
    <name type="synonym">Caerostris bankana</name>
    <dbReference type="NCBI Taxonomy" id="172846"/>
    <lineage>
        <taxon>Eukaryota</taxon>
        <taxon>Metazoa</taxon>
        <taxon>Ecdysozoa</taxon>
        <taxon>Arthropoda</taxon>
        <taxon>Chelicerata</taxon>
        <taxon>Arachnida</taxon>
        <taxon>Araneae</taxon>
        <taxon>Araneomorphae</taxon>
        <taxon>Entelegynae</taxon>
        <taxon>Araneoidea</taxon>
        <taxon>Araneidae</taxon>
        <taxon>Caerostris</taxon>
    </lineage>
</organism>
<dbReference type="AlphaFoldDB" id="A0AAV4R4Y3"/>
<evidence type="ECO:0000313" key="1">
    <source>
        <dbReference type="EMBL" id="GIY16477.1"/>
    </source>
</evidence>
<sequence length="89" mass="10398">MDFSNSLCIMNTNGEYLLLTQNNECVVSLLNLGHFERRSTDGQRMVYSRRGKRSKTVTVLKWTCDNIYKRIRNRHFLTTAVQKKSTPDP</sequence>
<dbReference type="Proteomes" id="UP001054945">
    <property type="component" value="Unassembled WGS sequence"/>
</dbReference>
<protein>
    <submittedName>
        <fullName evidence="1">Uncharacterized protein</fullName>
    </submittedName>
</protein>
<gene>
    <name evidence="1" type="ORF">CEXT_14951</name>
</gene>
<reference evidence="1 2" key="1">
    <citation type="submission" date="2021-06" db="EMBL/GenBank/DDBJ databases">
        <title>Caerostris extrusa draft genome.</title>
        <authorList>
            <person name="Kono N."/>
            <person name="Arakawa K."/>
        </authorList>
    </citation>
    <scope>NUCLEOTIDE SEQUENCE [LARGE SCALE GENOMIC DNA]</scope>
</reference>